<keyword evidence="6 7" id="KW-0342">GTP-binding</keyword>
<dbReference type="NCBIfam" id="NF001964">
    <property type="entry name" value="PRK00741.1"/>
    <property type="match status" value="1"/>
</dbReference>
<feature type="domain" description="Tr-type G" evidence="9">
    <location>
        <begin position="16"/>
        <end position="282"/>
    </location>
</feature>
<dbReference type="NCBIfam" id="TIGR00231">
    <property type="entry name" value="small_GTP"/>
    <property type="match status" value="1"/>
</dbReference>
<evidence type="ECO:0000256" key="1">
    <source>
        <dbReference type="ARBA" id="ARBA00004496"/>
    </source>
</evidence>
<dbReference type="Gene3D" id="2.40.30.10">
    <property type="entry name" value="Translation factors"/>
    <property type="match status" value="1"/>
</dbReference>
<accession>A0ABP3CBK7</accession>
<dbReference type="Gene3D" id="3.30.70.3280">
    <property type="entry name" value="Peptide chain release factor 3, domain III"/>
    <property type="match status" value="1"/>
</dbReference>
<evidence type="ECO:0000256" key="3">
    <source>
        <dbReference type="ARBA" id="ARBA00022490"/>
    </source>
</evidence>
<dbReference type="SUPFAM" id="SSF50447">
    <property type="entry name" value="Translation proteins"/>
    <property type="match status" value="1"/>
</dbReference>
<evidence type="ECO:0000256" key="4">
    <source>
        <dbReference type="ARBA" id="ARBA00022741"/>
    </source>
</evidence>
<dbReference type="PANTHER" id="PTHR43556">
    <property type="entry name" value="PEPTIDE CHAIN RELEASE FACTOR RF3"/>
    <property type="match status" value="1"/>
</dbReference>
<keyword evidence="3 7" id="KW-0963">Cytoplasm</keyword>
<feature type="binding site" evidence="7">
    <location>
        <begin position="93"/>
        <end position="97"/>
    </location>
    <ligand>
        <name>GTP</name>
        <dbReference type="ChEBI" id="CHEBI:37565"/>
    </ligand>
</feature>
<dbReference type="PANTHER" id="PTHR43556:SF2">
    <property type="entry name" value="PEPTIDE CHAIN RELEASE FACTOR RF3"/>
    <property type="match status" value="1"/>
</dbReference>
<dbReference type="SUPFAM" id="SSF52540">
    <property type="entry name" value="P-loop containing nucleoside triphosphate hydrolases"/>
    <property type="match status" value="1"/>
</dbReference>
<dbReference type="InterPro" id="IPR027417">
    <property type="entry name" value="P-loop_NTPase"/>
</dbReference>
<dbReference type="InterPro" id="IPR004548">
    <property type="entry name" value="PrfC"/>
</dbReference>
<evidence type="ECO:0000256" key="6">
    <source>
        <dbReference type="ARBA" id="ARBA00023134"/>
    </source>
</evidence>
<reference evidence="10 11" key="1">
    <citation type="submission" date="2024-01" db="EMBL/GenBank/DDBJ databases">
        <title>Characterization of antibiotic resistant novel bacterial strains and their environmental applications.</title>
        <authorList>
            <person name="Manzoor S."/>
            <person name="Abbas S."/>
            <person name="Arshad M."/>
            <person name="Ahmed I."/>
        </authorList>
    </citation>
    <scope>NUCLEOTIDE SEQUENCE [LARGE SCALE GENOMIC DNA]</scope>
    <source>
        <strain evidence="10 11">NCCP-602</strain>
    </source>
</reference>
<dbReference type="RefSeq" id="WP_339393907.1">
    <property type="nucleotide sequence ID" value="NZ_BAAAAF010000020.1"/>
</dbReference>
<comment type="subcellular location">
    <subcellularLocation>
        <location evidence="1 7">Cytoplasm</location>
    </subcellularLocation>
</comment>
<dbReference type="InterPro" id="IPR009000">
    <property type="entry name" value="Transl_B-barrel_sf"/>
</dbReference>
<gene>
    <name evidence="7" type="primary">prfC</name>
    <name evidence="10" type="ORF">NCCP602_32420</name>
</gene>
<organism evidence="10 11">
    <name type="scientific">Brevibacterium metallidurans</name>
    <dbReference type="NCBI Taxonomy" id="1482676"/>
    <lineage>
        <taxon>Bacteria</taxon>
        <taxon>Bacillati</taxon>
        <taxon>Actinomycetota</taxon>
        <taxon>Actinomycetes</taxon>
        <taxon>Micrococcales</taxon>
        <taxon>Brevibacteriaceae</taxon>
        <taxon>Brevibacterium</taxon>
    </lineage>
</organism>
<dbReference type="InterPro" id="IPR032090">
    <property type="entry name" value="RF3_C"/>
</dbReference>
<evidence type="ECO:0000256" key="7">
    <source>
        <dbReference type="HAMAP-Rule" id="MF_00072"/>
    </source>
</evidence>
<dbReference type="InterPro" id="IPR035647">
    <property type="entry name" value="EFG_III/V"/>
</dbReference>
<dbReference type="PROSITE" id="PS00301">
    <property type="entry name" value="G_TR_1"/>
    <property type="match status" value="1"/>
</dbReference>
<proteinExistence type="inferred from homology"/>
<evidence type="ECO:0000313" key="10">
    <source>
        <dbReference type="EMBL" id="GAA0037280.1"/>
    </source>
</evidence>
<dbReference type="Pfam" id="PF22042">
    <property type="entry name" value="EF-G_D2"/>
    <property type="match status" value="1"/>
</dbReference>
<dbReference type="InterPro" id="IPR031157">
    <property type="entry name" value="G_TR_CS"/>
</dbReference>
<protein>
    <recommendedName>
        <fullName evidence="7 8">Peptide chain release factor 3</fullName>
        <shortName evidence="7">RF-3</shortName>
    </recommendedName>
</protein>
<comment type="function">
    <text evidence="7">Increases the formation of ribosomal termination complexes and stimulates activities of RF-1 and RF-2. It binds guanine nucleotides and has strong preference for UGA stop codons. It may interact directly with the ribosome. The stimulation of RF-1 and RF-2 is significantly reduced by GTP and GDP, but not by GMP.</text>
</comment>
<dbReference type="Gene3D" id="3.40.50.300">
    <property type="entry name" value="P-loop containing nucleotide triphosphate hydrolases"/>
    <property type="match status" value="1"/>
</dbReference>
<dbReference type="Proteomes" id="UP001498238">
    <property type="component" value="Unassembled WGS sequence"/>
</dbReference>
<dbReference type="Pfam" id="PF16658">
    <property type="entry name" value="RF3_C"/>
    <property type="match status" value="1"/>
</dbReference>
<evidence type="ECO:0000256" key="5">
    <source>
        <dbReference type="ARBA" id="ARBA00022917"/>
    </source>
</evidence>
<evidence type="ECO:0000259" key="9">
    <source>
        <dbReference type="PROSITE" id="PS51722"/>
    </source>
</evidence>
<comment type="caution">
    <text evidence="7">Lacks conserved residue(s) required for the propagation of feature annotation.</text>
</comment>
<dbReference type="PRINTS" id="PR00315">
    <property type="entry name" value="ELONGATNFCT"/>
</dbReference>
<dbReference type="InterPro" id="IPR005225">
    <property type="entry name" value="Small_GTP-bd"/>
</dbReference>
<dbReference type="SUPFAM" id="SSF54980">
    <property type="entry name" value="EF-G C-terminal domain-like"/>
    <property type="match status" value="1"/>
</dbReference>
<evidence type="ECO:0000256" key="8">
    <source>
        <dbReference type="NCBIfam" id="TIGR00503"/>
    </source>
</evidence>
<comment type="caution">
    <text evidence="10">The sequence shown here is derived from an EMBL/GenBank/DDBJ whole genome shotgun (WGS) entry which is preliminary data.</text>
</comment>
<dbReference type="EMBL" id="BAAAAF010000020">
    <property type="protein sequence ID" value="GAA0037280.1"/>
    <property type="molecule type" value="Genomic_DNA"/>
</dbReference>
<evidence type="ECO:0000256" key="2">
    <source>
        <dbReference type="ARBA" id="ARBA00009978"/>
    </source>
</evidence>
<dbReference type="InterPro" id="IPR038467">
    <property type="entry name" value="RF3_dom_3_sf"/>
</dbReference>
<evidence type="ECO:0000313" key="11">
    <source>
        <dbReference type="Proteomes" id="UP001498238"/>
    </source>
</evidence>
<keyword evidence="4 7" id="KW-0547">Nucleotide-binding</keyword>
<dbReference type="NCBIfam" id="TIGR00503">
    <property type="entry name" value="prfC"/>
    <property type="match status" value="1"/>
</dbReference>
<dbReference type="PROSITE" id="PS51722">
    <property type="entry name" value="G_TR_2"/>
    <property type="match status" value="1"/>
</dbReference>
<dbReference type="Pfam" id="PF00009">
    <property type="entry name" value="GTP_EFTU"/>
    <property type="match status" value="1"/>
</dbReference>
<comment type="similarity">
    <text evidence="2 7">Belongs to the TRAFAC class translation factor GTPase superfamily. Classic translation factor GTPase family. PrfC subfamily.</text>
</comment>
<keyword evidence="5 7" id="KW-0648">Protein biosynthesis</keyword>
<dbReference type="InterPro" id="IPR000795">
    <property type="entry name" value="T_Tr_GTP-bd_dom"/>
</dbReference>
<dbReference type="InterPro" id="IPR053905">
    <property type="entry name" value="EF-G-like_DII"/>
</dbReference>
<dbReference type="HAMAP" id="MF_00072">
    <property type="entry name" value="Rel_fac_3"/>
    <property type="match status" value="1"/>
</dbReference>
<name>A0ABP3CBK7_9MICO</name>
<keyword evidence="11" id="KW-1185">Reference proteome</keyword>
<sequence>MTSGQHSDKEIRTQAARRRTFAVISHPDAGKSTTTEALALHARAIGQAGATHGKAGRRATVSDWMQMEQDRGISISSAALQFEYRDAVFNLVDTPGHADFSEDTYRVLSAVDCAVMLIDAAKGLESQTMKLFEVCAHRGIPIITVVNKWDRPGLDALALMDEVQARTGLLPTPITWPVGQSGDFRGVLDRITGEYTKYTRTDGGATIAGEETFAADAAAELEGDAWATAVDESELLDMEEQNHDQETFLAGKSTPVMFASAVLNFGIHKLLDTLVDLAPAAEAREDKDSAPRDVAAPFSGFVFKVQAGMDSNHRDRLAYIRVCSGVFERGSVLTHAGTGKPFATKYAQQVFGRDRDVVDEAFPGDVVGLVNASALRVGDSLYLDRKVEFPGIPTFSPEHFMVIRAKDSSKYKQFRRGIEQLDHEGVIQVLRSDLRGDQAPVLGAVGPMQFEVAEDRMTNEFNAPCTLERLNFSLARRTTPESVPTLARERNVEVLSRSDGELLALFSDRWRLQGVEKNHPDLVLEPLVVS</sequence>